<dbReference type="InterPro" id="IPR006597">
    <property type="entry name" value="Sel1-like"/>
</dbReference>
<dbReference type="SUPFAM" id="SSF81901">
    <property type="entry name" value="HCP-like"/>
    <property type="match status" value="1"/>
</dbReference>
<organism evidence="1 2">
    <name type="scientific">Pseudomicrostroma glucosiphilum</name>
    <dbReference type="NCBI Taxonomy" id="1684307"/>
    <lineage>
        <taxon>Eukaryota</taxon>
        <taxon>Fungi</taxon>
        <taxon>Dikarya</taxon>
        <taxon>Basidiomycota</taxon>
        <taxon>Ustilaginomycotina</taxon>
        <taxon>Exobasidiomycetes</taxon>
        <taxon>Microstromatales</taxon>
        <taxon>Microstromatales incertae sedis</taxon>
        <taxon>Pseudomicrostroma</taxon>
    </lineage>
</organism>
<feature type="non-terminal residue" evidence="1">
    <location>
        <position position="1"/>
    </location>
</feature>
<dbReference type="STRING" id="1684307.A0A316UAE9"/>
<dbReference type="InterPro" id="IPR011990">
    <property type="entry name" value="TPR-like_helical_dom_sf"/>
</dbReference>
<sequence>AENYLSQGIQYHEQGDLSRSAYYFERSAKVEGGCVVGMCMWGMTLREGWGARKDPRKGFEWIQRAAATAGELMSTSRNRTEADLKAVRSELKLSVYELGKCFCYGWGVKMDKKMALEYFELAAKLGDADAQAEAGALYAAGKGCKKDLKKAAKYYRMAAAQGYDLIGLSWVWKSKFD</sequence>
<dbReference type="InterPro" id="IPR052945">
    <property type="entry name" value="Mitotic_Regulator"/>
</dbReference>
<reference evidence="1 2" key="1">
    <citation type="journal article" date="2018" name="Mol. Biol. Evol.">
        <title>Broad Genomic Sampling Reveals a Smut Pathogenic Ancestry of the Fungal Clade Ustilaginomycotina.</title>
        <authorList>
            <person name="Kijpornyongpan T."/>
            <person name="Mondo S.J."/>
            <person name="Barry K."/>
            <person name="Sandor L."/>
            <person name="Lee J."/>
            <person name="Lipzen A."/>
            <person name="Pangilinan J."/>
            <person name="LaButti K."/>
            <person name="Hainaut M."/>
            <person name="Henrissat B."/>
            <person name="Grigoriev I.V."/>
            <person name="Spatafora J.W."/>
            <person name="Aime M.C."/>
        </authorList>
    </citation>
    <scope>NUCLEOTIDE SEQUENCE [LARGE SCALE GENOMIC DNA]</scope>
    <source>
        <strain evidence="1 2">MCA 4718</strain>
    </source>
</reference>
<dbReference type="GO" id="GO:0032153">
    <property type="term" value="C:cell division site"/>
    <property type="evidence" value="ECO:0007669"/>
    <property type="project" value="TreeGrafter"/>
</dbReference>
<dbReference type="SMART" id="SM00671">
    <property type="entry name" value="SEL1"/>
    <property type="match status" value="3"/>
</dbReference>
<evidence type="ECO:0000313" key="2">
    <source>
        <dbReference type="Proteomes" id="UP000245942"/>
    </source>
</evidence>
<keyword evidence="2" id="KW-1185">Reference proteome</keyword>
<dbReference type="Proteomes" id="UP000245942">
    <property type="component" value="Unassembled WGS sequence"/>
</dbReference>
<dbReference type="RefSeq" id="XP_025349302.1">
    <property type="nucleotide sequence ID" value="XM_025489915.1"/>
</dbReference>
<accession>A0A316UAE9</accession>
<dbReference type="GeneID" id="37011649"/>
<dbReference type="OrthoDB" id="2148946at2759"/>
<proteinExistence type="predicted"/>
<dbReference type="Gene3D" id="1.25.40.10">
    <property type="entry name" value="Tetratricopeptide repeat domain"/>
    <property type="match status" value="1"/>
</dbReference>
<feature type="non-terminal residue" evidence="1">
    <location>
        <position position="177"/>
    </location>
</feature>
<dbReference type="EMBL" id="KZ819323">
    <property type="protein sequence ID" value="PWN22142.1"/>
    <property type="molecule type" value="Genomic_DNA"/>
</dbReference>
<dbReference type="GO" id="GO:0010972">
    <property type="term" value="P:negative regulation of G2/M transition of mitotic cell cycle"/>
    <property type="evidence" value="ECO:0007669"/>
    <property type="project" value="TreeGrafter"/>
</dbReference>
<dbReference type="PANTHER" id="PTHR43628:SF1">
    <property type="entry name" value="CHITIN SYNTHASE REGULATORY FACTOR 2-RELATED"/>
    <property type="match status" value="1"/>
</dbReference>
<dbReference type="PANTHER" id="PTHR43628">
    <property type="entry name" value="ACTIVATOR OF C KINASE PROTEIN 1-RELATED"/>
    <property type="match status" value="1"/>
</dbReference>
<protein>
    <submittedName>
        <fullName evidence="1">HCP-like protein</fullName>
    </submittedName>
</protein>
<dbReference type="Pfam" id="PF08238">
    <property type="entry name" value="Sel1"/>
    <property type="match status" value="4"/>
</dbReference>
<dbReference type="AlphaFoldDB" id="A0A316UAE9"/>
<gene>
    <name evidence="1" type="ORF">BCV69DRAFT_236121</name>
</gene>
<evidence type="ECO:0000313" key="1">
    <source>
        <dbReference type="EMBL" id="PWN22142.1"/>
    </source>
</evidence>
<name>A0A316UAE9_9BASI</name>